<dbReference type="InterPro" id="IPR012338">
    <property type="entry name" value="Beta-lactam/transpept-like"/>
</dbReference>
<dbReference type="Proteomes" id="UP000239522">
    <property type="component" value="Unassembled WGS sequence"/>
</dbReference>
<feature type="domain" description="Beta-lactamase-related" evidence="1">
    <location>
        <begin position="3"/>
        <end position="179"/>
    </location>
</feature>
<accession>A0A2S7KW64</accession>
<name>A0A2S7KW64_9FLAO</name>
<evidence type="ECO:0000313" key="2">
    <source>
        <dbReference type="EMBL" id="PQB06877.1"/>
    </source>
</evidence>
<dbReference type="PANTHER" id="PTHR43283">
    <property type="entry name" value="BETA-LACTAMASE-RELATED"/>
    <property type="match status" value="1"/>
</dbReference>
<dbReference type="InterPro" id="IPR001466">
    <property type="entry name" value="Beta-lactam-related"/>
</dbReference>
<keyword evidence="3" id="KW-1185">Reference proteome</keyword>
<dbReference type="Pfam" id="PF00144">
    <property type="entry name" value="Beta-lactamase"/>
    <property type="match status" value="1"/>
</dbReference>
<dbReference type="SUPFAM" id="SSF56601">
    <property type="entry name" value="beta-lactamase/transpeptidase-like"/>
    <property type="match status" value="1"/>
</dbReference>
<proteinExistence type="predicted"/>
<dbReference type="AlphaFoldDB" id="A0A2S7KW64"/>
<organism evidence="2 3">
    <name type="scientific">Polaribacter filamentus</name>
    <dbReference type="NCBI Taxonomy" id="53483"/>
    <lineage>
        <taxon>Bacteria</taxon>
        <taxon>Pseudomonadati</taxon>
        <taxon>Bacteroidota</taxon>
        <taxon>Flavobacteriia</taxon>
        <taxon>Flavobacteriales</taxon>
        <taxon>Flavobacteriaceae</taxon>
    </lineage>
</organism>
<gene>
    <name evidence="2" type="ORF">BST83_06725</name>
</gene>
<protein>
    <recommendedName>
        <fullName evidence="1">Beta-lactamase-related domain-containing protein</fullName>
    </recommendedName>
</protein>
<dbReference type="RefSeq" id="WP_104809122.1">
    <property type="nucleotide sequence ID" value="NZ_MQUA01000013.1"/>
</dbReference>
<comment type="caution">
    <text evidence="2">The sequence shown here is derived from an EMBL/GenBank/DDBJ whole genome shotgun (WGS) entry which is preliminary data.</text>
</comment>
<evidence type="ECO:0000259" key="1">
    <source>
        <dbReference type="Pfam" id="PF00144"/>
    </source>
</evidence>
<reference evidence="2 3" key="1">
    <citation type="submission" date="2016-11" db="EMBL/GenBank/DDBJ databases">
        <title>Trade-off between light-utilization and light-protection in marine flavobacteria.</title>
        <authorList>
            <person name="Kumagai Y."/>
        </authorList>
    </citation>
    <scope>NUCLEOTIDE SEQUENCE [LARGE SCALE GENOMIC DNA]</scope>
    <source>
        <strain evidence="2 3">ATCC 700397</strain>
    </source>
</reference>
<dbReference type="OrthoDB" id="9797709at2"/>
<dbReference type="PANTHER" id="PTHR43283:SF3">
    <property type="entry name" value="BETA-LACTAMASE FAMILY PROTEIN (AFU_ORTHOLOGUE AFUA_5G07500)"/>
    <property type="match status" value="1"/>
</dbReference>
<dbReference type="InterPro" id="IPR050789">
    <property type="entry name" value="Diverse_Enzym_Activities"/>
</dbReference>
<dbReference type="Gene3D" id="3.40.710.10">
    <property type="entry name" value="DD-peptidase/beta-lactamase superfamily"/>
    <property type="match status" value="1"/>
</dbReference>
<evidence type="ECO:0000313" key="3">
    <source>
        <dbReference type="Proteomes" id="UP000239522"/>
    </source>
</evidence>
<sequence length="199" mass="23002">MAILGRVAEVVSKKNFYEFLKFEIFDPLGMNETKFHLTESDRENFQPLYINNETIKGFTNELDELTYDINNKAYFGGEGLVSTLNDYSSFCQMLLNGGIFKGQKIISQESIDMMTKPYSKDDDNGFEIGFSFFVLTDPDRDGTNSPKGIFGWSGYHNTHFWIDLENDLYGVFMTRARDFSFEISKDFRRAVYSSLKSEK</sequence>
<dbReference type="EMBL" id="MQUA01000013">
    <property type="protein sequence ID" value="PQB06877.1"/>
    <property type="molecule type" value="Genomic_DNA"/>
</dbReference>